<dbReference type="InterPro" id="IPR012924">
    <property type="entry name" value="TfuA_core"/>
</dbReference>
<dbReference type="Proteomes" id="UP000264492">
    <property type="component" value="Unassembled WGS sequence"/>
</dbReference>
<dbReference type="Pfam" id="PF07812">
    <property type="entry name" value="TfuA"/>
    <property type="match status" value="1"/>
</dbReference>
<accession>A0A371K409</accession>
<gene>
    <name evidence="2" type="ORF">DX914_05695</name>
</gene>
<sequence length="460" mass="50200">MATYVYLGPSLPRDQAERILPAEYLDPIAMGDLYTLVRTRARRGDRVAIVDGFFEQVPAVWHKEILYAIEQGIAVYGASSMGALRAAELHGFGMRGLGRVFEAYRDLVIEDDDEVAVAHATQEEGYRSLSTAMVSLRFGLDGLRQAGRISAEQHDRLCAYAKSQHYNVRSWADTYAYALGLGLGEDVLAALRDVAAEPDAKAQDAVALLRHLAALEDGADEPREPGFVLEQTGLWRDLTQSQEARVASESLQAALSSAPIDAEVVEHARAASPLRDALLREALLMKIARESRAAAPPGAQDLKAAVFRIAAKNGLRSSEDLRAWRAQQGLSDADWLALLQMDARVQQLSLQAMAGVDAYLLAALKANGRYADAVANVAAIRQRYGETWLKQLSAEDFGIGYPDLQRWYEHRYGPMLPDPETHAQALGFQGLSGFVTHVLGEYLLAQGIEEGAAASGEPMH</sequence>
<dbReference type="AlphaFoldDB" id="A0A371K409"/>
<protein>
    <recommendedName>
        <fullName evidence="1">TfuA-like core domain-containing protein</fullName>
    </recommendedName>
</protein>
<name>A0A371K409_9GAMM</name>
<feature type="domain" description="TfuA-like core" evidence="1">
    <location>
        <begin position="51"/>
        <end position="170"/>
    </location>
</feature>
<evidence type="ECO:0000313" key="2">
    <source>
        <dbReference type="EMBL" id="RDZ28618.1"/>
    </source>
</evidence>
<dbReference type="OrthoDB" id="118811at2"/>
<keyword evidence="3" id="KW-1185">Reference proteome</keyword>
<dbReference type="EMBL" id="QTSU01000001">
    <property type="protein sequence ID" value="RDZ28618.1"/>
    <property type="molecule type" value="Genomic_DNA"/>
</dbReference>
<evidence type="ECO:0000313" key="3">
    <source>
        <dbReference type="Proteomes" id="UP000264492"/>
    </source>
</evidence>
<organism evidence="2 3">
    <name type="scientific">Lysobacter silvisoli</name>
    <dbReference type="NCBI Taxonomy" id="2293254"/>
    <lineage>
        <taxon>Bacteria</taxon>
        <taxon>Pseudomonadati</taxon>
        <taxon>Pseudomonadota</taxon>
        <taxon>Gammaproteobacteria</taxon>
        <taxon>Lysobacterales</taxon>
        <taxon>Lysobacteraceae</taxon>
        <taxon>Lysobacter</taxon>
    </lineage>
</organism>
<evidence type="ECO:0000259" key="1">
    <source>
        <dbReference type="Pfam" id="PF07812"/>
    </source>
</evidence>
<reference evidence="2 3" key="1">
    <citation type="submission" date="2018-08" db="EMBL/GenBank/DDBJ databases">
        <title>Lysobacter sp. zong2l5, whole genome shotgun sequence.</title>
        <authorList>
            <person name="Zhang X."/>
            <person name="Feng G."/>
            <person name="Zhu H."/>
        </authorList>
    </citation>
    <scope>NUCLEOTIDE SEQUENCE [LARGE SCALE GENOMIC DNA]</scope>
    <source>
        <strain evidence="3">zong2l5</strain>
    </source>
</reference>
<proteinExistence type="predicted"/>
<dbReference type="RefSeq" id="WP_115858057.1">
    <property type="nucleotide sequence ID" value="NZ_QTSU01000001.1"/>
</dbReference>
<comment type="caution">
    <text evidence="2">The sequence shown here is derived from an EMBL/GenBank/DDBJ whole genome shotgun (WGS) entry which is preliminary data.</text>
</comment>